<name>A0A0M9AKD5_9EURY</name>
<evidence type="ECO:0000259" key="2">
    <source>
        <dbReference type="Pfam" id="PF00884"/>
    </source>
</evidence>
<dbReference type="OrthoDB" id="145229at2157"/>
<dbReference type="PANTHER" id="PTHR42693">
    <property type="entry name" value="ARYLSULFATASE FAMILY MEMBER"/>
    <property type="match status" value="1"/>
</dbReference>
<feature type="domain" description="Sulfatase N-terminal" evidence="2">
    <location>
        <begin position="111"/>
        <end position="247"/>
    </location>
</feature>
<dbReference type="Proteomes" id="UP000037729">
    <property type="component" value="Unassembled WGS sequence"/>
</dbReference>
<dbReference type="InterPro" id="IPR017850">
    <property type="entry name" value="Alkaline_phosphatase_core_sf"/>
</dbReference>
<dbReference type="SUPFAM" id="SSF53649">
    <property type="entry name" value="Alkaline phosphatase-like"/>
    <property type="match status" value="1"/>
</dbReference>
<comment type="caution">
    <text evidence="3">The sequence shown here is derived from an EMBL/GenBank/DDBJ whole genome shotgun (WGS) entry which is preliminary data.</text>
</comment>
<protein>
    <submittedName>
        <fullName evidence="3">N-acetylgalactosamine-4-sulfatase</fullName>
    </submittedName>
</protein>
<evidence type="ECO:0000313" key="4">
    <source>
        <dbReference type="Proteomes" id="UP000037729"/>
    </source>
</evidence>
<dbReference type="RefSeq" id="WP_053968826.1">
    <property type="nucleotide sequence ID" value="NZ_LIUF01000004.1"/>
</dbReference>
<dbReference type="InterPro" id="IPR000917">
    <property type="entry name" value="Sulfatase_N"/>
</dbReference>
<sequence>MDLDVENVLIYVDDAVRYNAVNDDLAELGQTHKTVAASTHTPTSFGSLLTGLLPPNSSIHSFKHSVPTNVRSVFDIECHEVSIAAQGGMNHSIAEMFGNPPRKSIADIEPPFVHVARRPGGHAPYNGFDWDDYEYRSETALEYLWRVSSDPETARDDYYDGVDRSFEEFKSVLRTLERRGLREDTLVIYTSDHGEVLGEYGYFGHTHLATPEVVYVPTSFIHPELAPSGENGLLHHVDILPTVASAMASKPDFGRLDGNTEGEGRTTGYTHLNHIRYGSLPGPAEKIVSLTGGFERTIKSLWDEHGGHTFVDGHKTTSSIIYLALLLQKPFGRQVFHNKKVRDSYSRFMPGHQSYGNPQFTADEARADIAAILSGQSEEKVRAIDENTTEQLENMGYL</sequence>
<dbReference type="STRING" id="1705562.AMS69_14845"/>
<evidence type="ECO:0000313" key="3">
    <source>
        <dbReference type="EMBL" id="KOX92615.1"/>
    </source>
</evidence>
<gene>
    <name evidence="3" type="ORF">AMS69_14845</name>
</gene>
<dbReference type="Gene3D" id="3.40.720.10">
    <property type="entry name" value="Alkaline Phosphatase, subunit A"/>
    <property type="match status" value="1"/>
</dbReference>
<reference evidence="3 4" key="1">
    <citation type="submission" date="2015-08" db="EMBL/GenBank/DDBJ databases">
        <title>Genomes of Isolates from Cabo Rojo, PR.</title>
        <authorList>
            <person name="Sanchez-Nieves R.L."/>
            <person name="Montalvo-Rodriguez R."/>
        </authorList>
    </citation>
    <scope>NUCLEOTIDE SEQUENCE [LARGE SCALE GENOMIC DNA]</scope>
    <source>
        <strain evidence="3 4">SL3</strain>
    </source>
</reference>
<dbReference type="AlphaFoldDB" id="A0A0M9AKD5"/>
<dbReference type="EMBL" id="LIUF01000004">
    <property type="protein sequence ID" value="KOX92615.1"/>
    <property type="molecule type" value="Genomic_DNA"/>
</dbReference>
<evidence type="ECO:0000256" key="1">
    <source>
        <dbReference type="ARBA" id="ARBA00008779"/>
    </source>
</evidence>
<accession>A0A0M9AKD5</accession>
<organism evidence="3 4">
    <name type="scientific">Haloarcula rubripromontorii</name>
    <dbReference type="NCBI Taxonomy" id="1705562"/>
    <lineage>
        <taxon>Archaea</taxon>
        <taxon>Methanobacteriati</taxon>
        <taxon>Methanobacteriota</taxon>
        <taxon>Stenosarchaea group</taxon>
        <taxon>Halobacteria</taxon>
        <taxon>Halobacteriales</taxon>
        <taxon>Haloarculaceae</taxon>
        <taxon>Haloarcula</taxon>
    </lineage>
</organism>
<proteinExistence type="inferred from homology"/>
<dbReference type="GO" id="GO:0004065">
    <property type="term" value="F:arylsulfatase activity"/>
    <property type="evidence" value="ECO:0007669"/>
    <property type="project" value="TreeGrafter"/>
</dbReference>
<dbReference type="PATRIC" id="fig|1705562.3.peg.3590"/>
<keyword evidence="4" id="KW-1185">Reference proteome</keyword>
<comment type="similarity">
    <text evidence="1">Belongs to the sulfatase family.</text>
</comment>
<dbReference type="InterPro" id="IPR050738">
    <property type="entry name" value="Sulfatase"/>
</dbReference>
<dbReference type="Pfam" id="PF00884">
    <property type="entry name" value="Sulfatase"/>
    <property type="match status" value="1"/>
</dbReference>
<dbReference type="PANTHER" id="PTHR42693:SF33">
    <property type="entry name" value="ARYLSULFATASE"/>
    <property type="match status" value="1"/>
</dbReference>